<dbReference type="InterPro" id="IPR051057">
    <property type="entry name" value="PI-PLC_domain"/>
</dbReference>
<dbReference type="PROSITE" id="PS50007">
    <property type="entry name" value="PIPLC_X_DOMAIN"/>
    <property type="match status" value="1"/>
</dbReference>
<dbReference type="Proteomes" id="UP000765224">
    <property type="component" value="Unassembled WGS sequence"/>
</dbReference>
<accession>A0ABS6PC31</accession>
<dbReference type="RefSeq" id="WP_217891654.1">
    <property type="nucleotide sequence ID" value="NZ_JAHSTS010000001.1"/>
</dbReference>
<comment type="caution">
    <text evidence="1">The sequence shown here is derived from an EMBL/GenBank/DDBJ whole genome shotgun (WGS) entry which is preliminary data.</text>
</comment>
<dbReference type="EMBL" id="JAHSTS010000001">
    <property type="protein sequence ID" value="MBV4458038.1"/>
    <property type="molecule type" value="Genomic_DNA"/>
</dbReference>
<sequence length="554" mass="59976">MSQRTTLCLVNVSGQDIAAMQVSGASGFEKGNDPSGFIHGPLANQDSATGYVELIAAPANFTVGLTFADGTTLSFTDDQQSAKSRHIGVIPHTGTAQGLEVWRSTGGDVGNSSHGTNGLYIRTVAVPDHSGWMGALQTRKPGILLNDVTMPGSHDAGMYVTHDYPLGGGGDWAKTQSLTTLQQLQAGSRYFDLRICWRDGHLSTYHGETGYGAYGALLSDILSDVQTFLAGPKGNEEVVILKFSHTYTDTIGSIIDVVKTQSMRLMLPKQGSGTNLAQTPLSMMKGKIVMVFGSEFEGEWDQAQGIWPYFDTAENPSSVIGRDLTVYDHYADQTDYPTMAGDQTTKLGKYGGWGDSYLFLLSWTLTGGTQVRDIEVLAGMANPWLPQVLADKTVRQGRRPNIVYLDFIDPWLCGVIIGLNEQVLIRRYNYASAGGIGDCLGMCPPSGGWQFPVPLFYAPTVAAAGNVPVYQYRAQDPERYCYTLDSDFPFGTREQAPFFGLVAGQPGSAPLYQYIKPFTDKHGKPQTAYGYGLTTTPPAGWSNSGVAFDVLPYR</sequence>
<keyword evidence="2" id="KW-1185">Reference proteome</keyword>
<reference evidence="1 2" key="1">
    <citation type="submission" date="2021-06" db="EMBL/GenBank/DDBJ databases">
        <title>Updating the genus Pseudomonas: Description of 43 new species and partition of the Pseudomonas putida group.</title>
        <authorList>
            <person name="Girard L."/>
            <person name="Lood C."/>
            <person name="Vandamme P."/>
            <person name="Rokni-Zadeh H."/>
            <person name="Van Noort V."/>
            <person name="Hofte M."/>
            <person name="Lavigne R."/>
            <person name="De Mot R."/>
        </authorList>
    </citation>
    <scope>NUCLEOTIDE SEQUENCE [LARGE SCALE GENOMIC DNA]</scope>
    <source>
        <strain evidence="1 2">COR58</strain>
    </source>
</reference>
<proteinExistence type="predicted"/>
<dbReference type="PANTHER" id="PTHR13593">
    <property type="match status" value="1"/>
</dbReference>
<protein>
    <recommendedName>
        <fullName evidence="3">Phosphatidylinositol diacylglycerol-lyase</fullName>
    </recommendedName>
</protein>
<dbReference type="PANTHER" id="PTHR13593:SF113">
    <property type="entry name" value="SI:DKEY-266F7.9"/>
    <property type="match status" value="1"/>
</dbReference>
<evidence type="ECO:0000313" key="2">
    <source>
        <dbReference type="Proteomes" id="UP000765224"/>
    </source>
</evidence>
<organism evidence="1 2">
    <name type="scientific">Pseudomonas ekonensis</name>
    <dbReference type="NCBI Taxonomy" id="2842353"/>
    <lineage>
        <taxon>Bacteria</taxon>
        <taxon>Pseudomonadati</taxon>
        <taxon>Pseudomonadota</taxon>
        <taxon>Gammaproteobacteria</taxon>
        <taxon>Pseudomonadales</taxon>
        <taxon>Pseudomonadaceae</taxon>
        <taxon>Pseudomonas</taxon>
    </lineage>
</organism>
<gene>
    <name evidence="1" type="ORF">KVG96_08775</name>
</gene>
<evidence type="ECO:0008006" key="3">
    <source>
        <dbReference type="Google" id="ProtNLM"/>
    </source>
</evidence>
<evidence type="ECO:0000313" key="1">
    <source>
        <dbReference type="EMBL" id="MBV4458038.1"/>
    </source>
</evidence>
<name>A0ABS6PC31_9PSED</name>